<dbReference type="AlphaFoldDB" id="A0A1E8FD38"/>
<dbReference type="EMBL" id="MJIC01000014">
    <property type="protein sequence ID" value="OFI33676.1"/>
    <property type="molecule type" value="Genomic_DNA"/>
</dbReference>
<accession>A0A1E8FD38</accession>
<name>A0A1E8FD38_9ALTE</name>
<gene>
    <name evidence="1" type="ORF">BFC17_19035</name>
</gene>
<proteinExistence type="predicted"/>
<dbReference type="Proteomes" id="UP000176037">
    <property type="component" value="Unassembled WGS sequence"/>
</dbReference>
<organism evidence="1 2">
    <name type="scientific">Alteromonas lipolytica</name>
    <dbReference type="NCBI Taxonomy" id="1856405"/>
    <lineage>
        <taxon>Bacteria</taxon>
        <taxon>Pseudomonadati</taxon>
        <taxon>Pseudomonadota</taxon>
        <taxon>Gammaproteobacteria</taxon>
        <taxon>Alteromonadales</taxon>
        <taxon>Alteromonadaceae</taxon>
        <taxon>Alteromonas/Salinimonas group</taxon>
        <taxon>Alteromonas</taxon>
    </lineage>
</organism>
<reference evidence="1 2" key="1">
    <citation type="submission" date="2016-09" db="EMBL/GenBank/DDBJ databases">
        <title>Alteromonas lipolytica, a new species isolated from sea water.</title>
        <authorList>
            <person name="Wu Y.-H."/>
            <person name="Cheng H."/>
            <person name="Xu X.-W."/>
        </authorList>
    </citation>
    <scope>NUCLEOTIDE SEQUENCE [LARGE SCALE GENOMIC DNA]</scope>
    <source>
        <strain evidence="1 2">JW12</strain>
    </source>
</reference>
<sequence length="181" mass="20496">MAESAPLVTIAGQSFSKADIKFTPKQLKTWREAPSGQAQRGMFTFSKVAEFIHHAFILDFAKNNALTASPEFVASFKKAFASDTLKGDKLETLAQFSALEFAVDAFLYQREGGKVIFDQSHPMLPIEAYFNAYKAYANSQRLVFTDAETERLWWLSFARVNAIEVPAEQVEFSVPWWHKLD</sequence>
<comment type="caution">
    <text evidence="1">The sequence shown here is derived from an EMBL/GenBank/DDBJ whole genome shotgun (WGS) entry which is preliminary data.</text>
</comment>
<protein>
    <submittedName>
        <fullName evidence="1">Uncharacterized protein</fullName>
    </submittedName>
</protein>
<evidence type="ECO:0000313" key="2">
    <source>
        <dbReference type="Proteomes" id="UP000176037"/>
    </source>
</evidence>
<evidence type="ECO:0000313" key="1">
    <source>
        <dbReference type="EMBL" id="OFI33676.1"/>
    </source>
</evidence>
<keyword evidence="2" id="KW-1185">Reference proteome</keyword>